<comment type="caution">
    <text evidence="1">The sequence shown here is derived from an EMBL/GenBank/DDBJ whole genome shotgun (WGS) entry which is preliminary data.</text>
</comment>
<evidence type="ECO:0000313" key="1">
    <source>
        <dbReference type="EMBL" id="HJD98293.1"/>
    </source>
</evidence>
<organism evidence="1 2">
    <name type="scientific">Mailhella massiliensis</name>
    <dbReference type="NCBI Taxonomy" id="1903261"/>
    <lineage>
        <taxon>Bacteria</taxon>
        <taxon>Pseudomonadati</taxon>
        <taxon>Thermodesulfobacteriota</taxon>
        <taxon>Desulfovibrionia</taxon>
        <taxon>Desulfovibrionales</taxon>
        <taxon>Desulfovibrionaceae</taxon>
        <taxon>Mailhella</taxon>
    </lineage>
</organism>
<dbReference type="PANTHER" id="PTHR48098:SF6">
    <property type="entry name" value="FERRI-BACILLIBACTIN ESTERASE BESA"/>
    <property type="match status" value="1"/>
</dbReference>
<dbReference type="PANTHER" id="PTHR48098">
    <property type="entry name" value="ENTEROCHELIN ESTERASE-RELATED"/>
    <property type="match status" value="1"/>
</dbReference>
<dbReference type="Pfam" id="PF00756">
    <property type="entry name" value="Esterase"/>
    <property type="match status" value="1"/>
</dbReference>
<accession>A0A921AYT3</accession>
<name>A0A921AYT3_9BACT</name>
<dbReference type="RefSeq" id="WP_304124046.1">
    <property type="nucleotide sequence ID" value="NZ_DYZA01000239.1"/>
</dbReference>
<dbReference type="InterPro" id="IPR000801">
    <property type="entry name" value="Esterase-like"/>
</dbReference>
<protein>
    <recommendedName>
        <fullName evidence="3">Alpha/beta hydrolase</fullName>
    </recommendedName>
</protein>
<gene>
    <name evidence="1" type="ORF">K8W16_11700</name>
</gene>
<evidence type="ECO:0000313" key="2">
    <source>
        <dbReference type="Proteomes" id="UP000698963"/>
    </source>
</evidence>
<reference evidence="1" key="2">
    <citation type="submission" date="2021-09" db="EMBL/GenBank/DDBJ databases">
        <authorList>
            <person name="Gilroy R."/>
        </authorList>
    </citation>
    <scope>NUCLEOTIDE SEQUENCE</scope>
    <source>
        <strain evidence="1">ChiGjej2B2-19336</strain>
    </source>
</reference>
<dbReference type="InterPro" id="IPR029058">
    <property type="entry name" value="AB_hydrolase_fold"/>
</dbReference>
<sequence length="256" mass="29569">MVKTWKLSIPELTGRERRRAYVYLPTMYKAQPRRRFPVLYMFDGHNVFFDSHATHGKSWGLGEYLDFFDVPLIVAAVECNHHPDNGRLSEYSPYDFDDPEMGFVKGRGDITMKWFTHTFKPLIDRRYRTIPWREYTFIAGSSMGGLMSLYAVTKYNALFSRAAALSPHIWADQKKLAQLIRTSPLTPDTVVYMDWGSEEFNGDKGMARDLRHMADTLFDKGVHLTARVVPGGDHSEASWEKQIPFFMDTLMYGLEG</sequence>
<reference evidence="1" key="1">
    <citation type="journal article" date="2021" name="PeerJ">
        <title>Extensive microbial diversity within the chicken gut microbiome revealed by metagenomics and culture.</title>
        <authorList>
            <person name="Gilroy R."/>
            <person name="Ravi A."/>
            <person name="Getino M."/>
            <person name="Pursley I."/>
            <person name="Horton D.L."/>
            <person name="Alikhan N.F."/>
            <person name="Baker D."/>
            <person name="Gharbi K."/>
            <person name="Hall N."/>
            <person name="Watson M."/>
            <person name="Adriaenssens E.M."/>
            <person name="Foster-Nyarko E."/>
            <person name="Jarju S."/>
            <person name="Secka A."/>
            <person name="Antonio M."/>
            <person name="Oren A."/>
            <person name="Chaudhuri R.R."/>
            <person name="La Ragione R."/>
            <person name="Hildebrand F."/>
            <person name="Pallen M.J."/>
        </authorList>
    </citation>
    <scope>NUCLEOTIDE SEQUENCE</scope>
    <source>
        <strain evidence="1">ChiGjej2B2-19336</strain>
    </source>
</reference>
<dbReference type="EMBL" id="DYZA01000239">
    <property type="protein sequence ID" value="HJD98293.1"/>
    <property type="molecule type" value="Genomic_DNA"/>
</dbReference>
<evidence type="ECO:0008006" key="3">
    <source>
        <dbReference type="Google" id="ProtNLM"/>
    </source>
</evidence>
<dbReference type="Gene3D" id="3.40.50.1820">
    <property type="entry name" value="alpha/beta hydrolase"/>
    <property type="match status" value="1"/>
</dbReference>
<dbReference type="AlphaFoldDB" id="A0A921AYT3"/>
<proteinExistence type="predicted"/>
<dbReference type="InterPro" id="IPR050583">
    <property type="entry name" value="Mycobacterial_A85_antigen"/>
</dbReference>
<dbReference type="Proteomes" id="UP000698963">
    <property type="component" value="Unassembled WGS sequence"/>
</dbReference>
<dbReference type="SUPFAM" id="SSF53474">
    <property type="entry name" value="alpha/beta-Hydrolases"/>
    <property type="match status" value="1"/>
</dbReference>